<proteinExistence type="predicted"/>
<gene>
    <name evidence="3" type="ORF">GSTUM_00008967001</name>
</gene>
<dbReference type="AlphaFoldDB" id="D5GJF0"/>
<dbReference type="Proteomes" id="UP000006911">
    <property type="component" value="Unassembled WGS sequence"/>
</dbReference>
<dbReference type="EMBL" id="FN430330">
    <property type="protein sequence ID" value="CAZ84643.1"/>
    <property type="molecule type" value="Genomic_DNA"/>
</dbReference>
<sequence length="557" mass="58695">MSSLTSIFSFKGVQIIKPSHPNQVTGTLTLSRERQFAQPAVGIPEDEFLRIKFVSSSGTTELDTRLYGEQRAERLDPSTFTIELRAPEEGALLVIFPPPDQIVPREYLEFGAEGVDLQVTWAQVADSFAATINQWIAFSDGETPLPAYQPSSYANGKGTGYGGSSASAAPAPYDPSIYRDEKSQGRLVLIDEENGHEVGEVGGYQVHAIGVQPGSKEPVEVSLPEDGSGRVTIRPADYLKDALDPAYKNSSIVGTAATASRLIVTTSSYIANAIQSGADSFTKKTKPNATPLTFNPSTHNRVRQLHTFSSSAAKLSAQAVGQVSKHAQNFGARISGRSEKGRPANPGLLNKSLVAFSTIADGIDYASKSLLASGSIAATTMVGHKYGQEAREVAYGLTGSVKNVGLVYVDASGVSRRAIVKGVAKGMVVGKVRGGGDIVVPGHTETIDGIPKGWGDGPLGGPHAGPPSRNPSIHTPGNRSPPVPPPYLSASSTTPSQRGDNLYFPPPPGSGGISPQVTGSSYRSPSPWDGSAMRSASPRPFDEKAISNNNMQGGYRY</sequence>
<evidence type="ECO:0000313" key="4">
    <source>
        <dbReference type="Proteomes" id="UP000006911"/>
    </source>
</evidence>
<evidence type="ECO:0000256" key="1">
    <source>
        <dbReference type="SAM" id="MobiDB-lite"/>
    </source>
</evidence>
<dbReference type="PANTHER" id="PTHR21068:SF43">
    <property type="entry name" value="SPARTIN"/>
    <property type="match status" value="1"/>
</dbReference>
<name>D5GJF0_TUBMM</name>
<dbReference type="InterPro" id="IPR045036">
    <property type="entry name" value="Spartin-like"/>
</dbReference>
<feature type="domain" description="Senescence" evidence="2">
    <location>
        <begin position="250"/>
        <end position="425"/>
    </location>
</feature>
<dbReference type="InterPro" id="IPR009686">
    <property type="entry name" value="Senescence/spartin_C"/>
</dbReference>
<dbReference type="PANTHER" id="PTHR21068">
    <property type="entry name" value="SPARTIN"/>
    <property type="match status" value="1"/>
</dbReference>
<dbReference type="OMA" id="TIRPADY"/>
<dbReference type="KEGG" id="tml:GSTUM_00008967001"/>
<keyword evidence="4" id="KW-1185">Reference proteome</keyword>
<evidence type="ECO:0000313" key="3">
    <source>
        <dbReference type="EMBL" id="CAZ84643.1"/>
    </source>
</evidence>
<dbReference type="STRING" id="656061.D5GJF0"/>
<protein>
    <submittedName>
        <fullName evidence="3">(Perigord truffle) hypothetical protein</fullName>
    </submittedName>
</protein>
<feature type="compositionally biased region" description="Polar residues" evidence="1">
    <location>
        <begin position="489"/>
        <end position="499"/>
    </location>
</feature>
<dbReference type="GeneID" id="9182644"/>
<dbReference type="GO" id="GO:0005886">
    <property type="term" value="C:plasma membrane"/>
    <property type="evidence" value="ECO:0007669"/>
    <property type="project" value="TreeGrafter"/>
</dbReference>
<accession>D5GJF0</accession>
<feature type="compositionally biased region" description="Polar residues" evidence="1">
    <location>
        <begin position="546"/>
        <end position="557"/>
    </location>
</feature>
<dbReference type="Pfam" id="PF06911">
    <property type="entry name" value="Senescence"/>
    <property type="match status" value="1"/>
</dbReference>
<organism evidence="3 4">
    <name type="scientific">Tuber melanosporum (strain Mel28)</name>
    <name type="common">Perigord black truffle</name>
    <dbReference type="NCBI Taxonomy" id="656061"/>
    <lineage>
        <taxon>Eukaryota</taxon>
        <taxon>Fungi</taxon>
        <taxon>Dikarya</taxon>
        <taxon>Ascomycota</taxon>
        <taxon>Pezizomycotina</taxon>
        <taxon>Pezizomycetes</taxon>
        <taxon>Pezizales</taxon>
        <taxon>Tuberaceae</taxon>
        <taxon>Tuber</taxon>
    </lineage>
</organism>
<dbReference type="RefSeq" id="XP_002840452.1">
    <property type="nucleotide sequence ID" value="XM_002840406.1"/>
</dbReference>
<feature type="region of interest" description="Disordered" evidence="1">
    <location>
        <begin position="441"/>
        <end position="557"/>
    </location>
</feature>
<dbReference type="eggNOG" id="ENOG502S3WR">
    <property type="taxonomic scope" value="Eukaryota"/>
</dbReference>
<feature type="compositionally biased region" description="Gly residues" evidence="1">
    <location>
        <begin position="452"/>
        <end position="463"/>
    </location>
</feature>
<dbReference type="InParanoid" id="D5GJF0"/>
<dbReference type="HOGENOM" id="CLU_489338_0_0_1"/>
<evidence type="ECO:0000259" key="2">
    <source>
        <dbReference type="Pfam" id="PF06911"/>
    </source>
</evidence>
<reference evidence="3 4" key="1">
    <citation type="journal article" date="2010" name="Nature">
        <title>Perigord black truffle genome uncovers evolutionary origins and mechanisms of symbiosis.</title>
        <authorList>
            <person name="Martin F."/>
            <person name="Kohler A."/>
            <person name="Murat C."/>
            <person name="Balestrini R."/>
            <person name="Coutinho P.M."/>
            <person name="Jaillon O."/>
            <person name="Montanini B."/>
            <person name="Morin E."/>
            <person name="Noel B."/>
            <person name="Percudani R."/>
            <person name="Porcel B."/>
            <person name="Rubini A."/>
            <person name="Amicucci A."/>
            <person name="Amselem J."/>
            <person name="Anthouard V."/>
            <person name="Arcioni S."/>
            <person name="Artiguenave F."/>
            <person name="Aury J.M."/>
            <person name="Ballario P."/>
            <person name="Bolchi A."/>
            <person name="Brenna A."/>
            <person name="Brun A."/>
            <person name="Buee M."/>
            <person name="Cantarel B."/>
            <person name="Chevalier G."/>
            <person name="Couloux A."/>
            <person name="Da Silva C."/>
            <person name="Denoeud F."/>
            <person name="Duplessis S."/>
            <person name="Ghignone S."/>
            <person name="Hilselberger B."/>
            <person name="Iotti M."/>
            <person name="Marcais B."/>
            <person name="Mello A."/>
            <person name="Miranda M."/>
            <person name="Pacioni G."/>
            <person name="Quesneville H."/>
            <person name="Riccioni C."/>
            <person name="Ruotolo R."/>
            <person name="Splivallo R."/>
            <person name="Stocchi V."/>
            <person name="Tisserant E."/>
            <person name="Viscomi A.R."/>
            <person name="Zambonelli A."/>
            <person name="Zampieri E."/>
            <person name="Henrissat B."/>
            <person name="Lebrun M.H."/>
            <person name="Paolocci F."/>
            <person name="Bonfante P."/>
            <person name="Ottonello S."/>
            <person name="Wincker P."/>
        </authorList>
    </citation>
    <scope>NUCLEOTIDE SEQUENCE [LARGE SCALE GENOMIC DNA]</scope>
    <source>
        <strain evidence="3 4">Mel28</strain>
    </source>
</reference>
<dbReference type="GO" id="GO:0051301">
    <property type="term" value="P:cell division"/>
    <property type="evidence" value="ECO:0007669"/>
    <property type="project" value="TreeGrafter"/>
</dbReference>